<gene>
    <name evidence="1" type="ORF">SAMN04488541_100312</name>
</gene>
<sequence length="369" mass="42154">MKTQNLIFTFLVALVCVFTNRSFTQAQKRTVIAVLHADVQGLYETPEQAGNMLRLELEKLETMEVIDKYDVFYLLKQSGIEVKGCYGKQCLVEAGKAIKAEKMLMGSVEKYGNSIMVTLRLFDVEKANMEKSLVREYLYLPEQVQLMLRLSVRELFGQKNEDFIVQQLTKKNTQETFLNNPAFNQVKRLRSDGPRMGITLFSGEIATRLQEGTATGGFDVLPTMFQFGYQFEKQYLNEGKFQGLFEFIPMVTGIDQSLFIPSFSILHGIRNNKNGWEFAFGPTFKAISQAEGYFEDGVWKLKNEFTNPEQVTEKRLDSRGERQLRTGFVIACGKTFRSGRMNIPLNAYFVPRKDGMQVGLSFGFNAKNE</sequence>
<dbReference type="EMBL" id="FONY01000003">
    <property type="protein sequence ID" value="SFE55434.1"/>
    <property type="molecule type" value="Genomic_DNA"/>
</dbReference>
<keyword evidence="2" id="KW-1185">Reference proteome</keyword>
<dbReference type="Proteomes" id="UP000199513">
    <property type="component" value="Unassembled WGS sequence"/>
</dbReference>
<proteinExistence type="predicted"/>
<protein>
    <submittedName>
        <fullName evidence="1">Uncharacterized protein</fullName>
    </submittedName>
</protein>
<name>A0A1I2BGX9_9BACT</name>
<dbReference type="OrthoDB" id="1427164at2"/>
<evidence type="ECO:0000313" key="1">
    <source>
        <dbReference type="EMBL" id="SFE55434.1"/>
    </source>
</evidence>
<dbReference type="RefSeq" id="WP_143090761.1">
    <property type="nucleotide sequence ID" value="NZ_FONY01000003.1"/>
</dbReference>
<dbReference type="AlphaFoldDB" id="A0A1I2BGX9"/>
<dbReference type="Gene3D" id="3.40.50.10610">
    <property type="entry name" value="ABC-type transport auxiliary lipoprotein component"/>
    <property type="match status" value="1"/>
</dbReference>
<dbReference type="STRING" id="1003.SAMN04488541_100312"/>
<reference evidence="2" key="1">
    <citation type="submission" date="2016-10" db="EMBL/GenBank/DDBJ databases">
        <authorList>
            <person name="Varghese N."/>
            <person name="Submissions S."/>
        </authorList>
    </citation>
    <scope>NUCLEOTIDE SEQUENCE [LARGE SCALE GENOMIC DNA]</scope>
    <source>
        <strain>GEY</strain>
        <strain evidence="2">DSM 9560</strain>
    </source>
</reference>
<evidence type="ECO:0000313" key="2">
    <source>
        <dbReference type="Proteomes" id="UP000199513"/>
    </source>
</evidence>
<accession>A0A1I2BGX9</accession>
<organism evidence="1 2">
    <name type="scientific">Thermoflexibacter ruber</name>
    <dbReference type="NCBI Taxonomy" id="1003"/>
    <lineage>
        <taxon>Bacteria</taxon>
        <taxon>Pseudomonadati</taxon>
        <taxon>Bacteroidota</taxon>
        <taxon>Cytophagia</taxon>
        <taxon>Cytophagales</taxon>
        <taxon>Thermoflexibacteraceae</taxon>
        <taxon>Thermoflexibacter</taxon>
    </lineage>
</organism>